<protein>
    <submittedName>
        <fullName evidence="1">Uncharacterized protein</fullName>
    </submittedName>
</protein>
<dbReference type="Proteomes" id="UP000222485">
    <property type="component" value="Genome"/>
</dbReference>
<evidence type="ECO:0000313" key="1">
    <source>
        <dbReference type="EMBL" id="ARB15188.1"/>
    </source>
</evidence>
<organism evidence="1 2">
    <name type="scientific">Caulobacter phage Ccr32</name>
    <dbReference type="NCBI Taxonomy" id="1959738"/>
    <lineage>
        <taxon>Viruses</taxon>
        <taxon>Duplodnaviria</taxon>
        <taxon>Heunggongvirae</taxon>
        <taxon>Uroviricota</taxon>
        <taxon>Caudoviricetes</taxon>
        <taxon>Jeanschmidtviridae</taxon>
        <taxon>Shapirovirus</taxon>
        <taxon>Shapirovirus cbk</taxon>
    </lineage>
</organism>
<gene>
    <name evidence="1" type="ORF">Ccr32_gp270</name>
</gene>
<proteinExistence type="predicted"/>
<evidence type="ECO:0000313" key="2">
    <source>
        <dbReference type="Proteomes" id="UP000222485"/>
    </source>
</evidence>
<name>A0A1V0EE65_9CAUD</name>
<accession>A0A1V0EE65</accession>
<sequence length="150" mass="17334">MPYPIQIDPIILALGSAWKAADALALDLRHKWSCVTNDRSAYEAWKIADDVRNAAFKAMTYALPDPGRPVFISPTDWLADKDNWRTEYAPVRVWNGADHYKDWYPCLGHYEFNVRTGERFYRGAEMFDRCVEEAARRNAEYAAYYAKQAA</sequence>
<reference evidence="2" key="1">
    <citation type="journal article" date="2017" name="Curr. Microbiol.">
        <title>Genomic Diversity of Type B3 Bacteriophages of Caulobacter crescentus.</title>
        <authorList>
            <person name="Ash K.T."/>
            <person name="Drake K.M."/>
            <person name="Gibbs W.S."/>
            <person name="Ely B."/>
        </authorList>
    </citation>
    <scope>NUCLEOTIDE SEQUENCE [LARGE SCALE GENOMIC DNA]</scope>
</reference>
<dbReference type="EMBL" id="KY555146">
    <property type="protein sequence ID" value="ARB15188.1"/>
    <property type="molecule type" value="Genomic_DNA"/>
</dbReference>